<evidence type="ECO:0000313" key="3">
    <source>
        <dbReference type="EMBL" id="GAA4382878.1"/>
    </source>
</evidence>
<dbReference type="RefSeq" id="WP_344989397.1">
    <property type="nucleotide sequence ID" value="NZ_BAABFR010000001.1"/>
</dbReference>
<keyword evidence="1" id="KW-0812">Transmembrane</keyword>
<dbReference type="EMBL" id="BAABFR010000001">
    <property type="protein sequence ID" value="GAA4382878.1"/>
    <property type="molecule type" value="Genomic_DNA"/>
</dbReference>
<evidence type="ECO:0000313" key="4">
    <source>
        <dbReference type="Proteomes" id="UP001500635"/>
    </source>
</evidence>
<evidence type="ECO:0000256" key="1">
    <source>
        <dbReference type="SAM" id="Phobius"/>
    </source>
</evidence>
<gene>
    <name evidence="3" type="ORF">GCM10023147_01220</name>
</gene>
<feature type="domain" description="PH" evidence="2">
    <location>
        <begin position="38"/>
        <end position="159"/>
    </location>
</feature>
<comment type="caution">
    <text evidence="3">The sequence shown here is derived from an EMBL/GenBank/DDBJ whole genome shotgun (WGS) entry which is preliminary data.</text>
</comment>
<proteinExistence type="predicted"/>
<keyword evidence="1" id="KW-1133">Transmembrane helix</keyword>
<reference evidence="4" key="1">
    <citation type="journal article" date="2019" name="Int. J. Syst. Evol. Microbiol.">
        <title>The Global Catalogue of Microorganisms (GCM) 10K type strain sequencing project: providing services to taxonomists for standard genome sequencing and annotation.</title>
        <authorList>
            <consortium name="The Broad Institute Genomics Platform"/>
            <consortium name="The Broad Institute Genome Sequencing Center for Infectious Disease"/>
            <person name="Wu L."/>
            <person name="Ma J."/>
        </authorList>
    </citation>
    <scope>NUCLEOTIDE SEQUENCE [LARGE SCALE GENOMIC DNA]</scope>
    <source>
        <strain evidence="4">JCM 17688</strain>
    </source>
</reference>
<name>A0ABP8J0T9_9ACTN</name>
<keyword evidence="4" id="KW-1185">Reference proteome</keyword>
<organism evidence="3 4">
    <name type="scientific">Tsukamurella soli</name>
    <dbReference type="NCBI Taxonomy" id="644556"/>
    <lineage>
        <taxon>Bacteria</taxon>
        <taxon>Bacillati</taxon>
        <taxon>Actinomycetota</taxon>
        <taxon>Actinomycetes</taxon>
        <taxon>Mycobacteriales</taxon>
        <taxon>Tsukamurellaceae</taxon>
        <taxon>Tsukamurella</taxon>
    </lineage>
</organism>
<dbReference type="InterPro" id="IPR057446">
    <property type="entry name" value="PH_bac"/>
</dbReference>
<evidence type="ECO:0000259" key="2">
    <source>
        <dbReference type="Pfam" id="PF25362"/>
    </source>
</evidence>
<sequence length="171" mass="18578">MNASDIATIVVVLLALCGLFALMWRGWRSRGQRQAAAIGEIPTAPDRLADLVYGPVSGVYVGSTIAPHWQDRVAVGDWGFRAVVNVSRYADGYLLERSRGNPMWIADGALEGVRLASKLAGKVMPGGGLLVLRWELPTGTVIDTGFRADDKTDYRRLMGDVSESDEKDEQA</sequence>
<keyword evidence="1" id="KW-0472">Membrane</keyword>
<dbReference type="Pfam" id="PF25362">
    <property type="entry name" value="bPH_11"/>
    <property type="match status" value="1"/>
</dbReference>
<dbReference type="Proteomes" id="UP001500635">
    <property type="component" value="Unassembled WGS sequence"/>
</dbReference>
<protein>
    <recommendedName>
        <fullName evidence="2">PH domain-containing protein</fullName>
    </recommendedName>
</protein>
<accession>A0ABP8J0T9</accession>
<feature type="transmembrane region" description="Helical" evidence="1">
    <location>
        <begin position="6"/>
        <end position="24"/>
    </location>
</feature>